<feature type="domain" description="VWFA" evidence="2">
    <location>
        <begin position="114"/>
        <end position="313"/>
    </location>
</feature>
<evidence type="ECO:0000313" key="3">
    <source>
        <dbReference type="EMBL" id="PXF42965.1"/>
    </source>
</evidence>
<dbReference type="PANTHER" id="PTHR47763:SF1">
    <property type="entry name" value="DUF659 DOMAIN-CONTAINING PROTEIN"/>
    <property type="match status" value="1"/>
</dbReference>
<feature type="chain" id="PRO_5015871226" description="VWFA domain-containing protein" evidence="1">
    <location>
        <begin position="24"/>
        <end position="395"/>
    </location>
</feature>
<dbReference type="STRING" id="448386.A0A2V3ILK4"/>
<dbReference type="EMBL" id="NBIV01000143">
    <property type="protein sequence ID" value="PXF42965.1"/>
    <property type="molecule type" value="Genomic_DNA"/>
</dbReference>
<keyword evidence="4" id="KW-1185">Reference proteome</keyword>
<dbReference type="Pfam" id="PF24909">
    <property type="entry name" value="vWA_SIBA-E"/>
    <property type="match status" value="1"/>
</dbReference>
<keyword evidence="1" id="KW-0732">Signal</keyword>
<dbReference type="SMART" id="SM00327">
    <property type="entry name" value="VWA"/>
    <property type="match status" value="1"/>
</dbReference>
<dbReference type="SUPFAM" id="SSF53300">
    <property type="entry name" value="vWA-like"/>
    <property type="match status" value="1"/>
</dbReference>
<dbReference type="GO" id="GO:0004674">
    <property type="term" value="F:protein serine/threonine kinase activity"/>
    <property type="evidence" value="ECO:0007669"/>
    <property type="project" value="TreeGrafter"/>
</dbReference>
<dbReference type="PANTHER" id="PTHR47763">
    <property type="entry name" value="ALPHA-PROTEIN KINASE VWKA"/>
    <property type="match status" value="1"/>
</dbReference>
<dbReference type="PROSITE" id="PS50234">
    <property type="entry name" value="VWFA"/>
    <property type="match status" value="1"/>
</dbReference>
<evidence type="ECO:0000256" key="1">
    <source>
        <dbReference type="SAM" id="SignalP"/>
    </source>
</evidence>
<dbReference type="InterPro" id="IPR036465">
    <property type="entry name" value="vWFA_dom_sf"/>
</dbReference>
<accession>A0A2V3ILK4</accession>
<comment type="caution">
    <text evidence="3">The sequence shown here is derived from an EMBL/GenBank/DDBJ whole genome shotgun (WGS) entry which is preliminary data.</text>
</comment>
<dbReference type="InterPro" id="IPR052969">
    <property type="entry name" value="Thr-specific_kinase-like"/>
</dbReference>
<gene>
    <name evidence="3" type="ORF">BWQ96_07303</name>
</gene>
<dbReference type="InterPro" id="IPR002035">
    <property type="entry name" value="VWF_A"/>
</dbReference>
<name>A0A2V3ILK4_9FLOR</name>
<evidence type="ECO:0000259" key="2">
    <source>
        <dbReference type="PROSITE" id="PS50234"/>
    </source>
</evidence>
<organism evidence="3 4">
    <name type="scientific">Gracilariopsis chorda</name>
    <dbReference type="NCBI Taxonomy" id="448386"/>
    <lineage>
        <taxon>Eukaryota</taxon>
        <taxon>Rhodophyta</taxon>
        <taxon>Florideophyceae</taxon>
        <taxon>Rhodymeniophycidae</taxon>
        <taxon>Gracilariales</taxon>
        <taxon>Gracilariaceae</taxon>
        <taxon>Gracilariopsis</taxon>
    </lineage>
</organism>
<sequence>MNDLRLPSVFILIASVLTHLVCAQISPTDPDSIIITIRCPNVCLPPVEAFTSCARFILNGCVPVPCGGGNLRCSAPGPATNVPPGGDIVLERVRVLDQFSFQVNLNTTYPLQTDIYLLSDATGSMRTAIAEVRTRFSEIVEMFESVTDAHFGIGFFRDESELGNGFMNLQGITGDRAAVQTAIDSLVARGGGDRPEANLVALHQVATDSSIGWRPASRKILMYFGDNPGHEPTCVGSVPLDRDEVIKALNAMNITVVAVSFNPGLDGNPTVFGCSGAIPAGPGQGTAISTATGGVLVPNTQQTQLIEALENAVLNIDRTFDIDTSDCDGKLTTTTDPMLPVTLAAGDSQVIEQSVIIDSGICDTVGPFECQFNYTEAGAALPPTRFRVLEVDGCP</sequence>
<evidence type="ECO:0000313" key="4">
    <source>
        <dbReference type="Proteomes" id="UP000247409"/>
    </source>
</evidence>
<dbReference type="OrthoDB" id="291007at2759"/>
<dbReference type="GO" id="GO:0005737">
    <property type="term" value="C:cytoplasm"/>
    <property type="evidence" value="ECO:0007669"/>
    <property type="project" value="TreeGrafter"/>
</dbReference>
<feature type="signal peptide" evidence="1">
    <location>
        <begin position="1"/>
        <end position="23"/>
    </location>
</feature>
<dbReference type="AlphaFoldDB" id="A0A2V3ILK4"/>
<proteinExistence type="predicted"/>
<dbReference type="Proteomes" id="UP000247409">
    <property type="component" value="Unassembled WGS sequence"/>
</dbReference>
<reference evidence="3 4" key="1">
    <citation type="journal article" date="2018" name="Mol. Biol. Evol.">
        <title>Analysis of the draft genome of the red seaweed Gracilariopsis chorda provides insights into genome size evolution in Rhodophyta.</title>
        <authorList>
            <person name="Lee J."/>
            <person name="Yang E.C."/>
            <person name="Graf L."/>
            <person name="Yang J.H."/>
            <person name="Qiu H."/>
            <person name="Zel Zion U."/>
            <person name="Chan C.X."/>
            <person name="Stephens T.G."/>
            <person name="Weber A.P.M."/>
            <person name="Boo G.H."/>
            <person name="Boo S.M."/>
            <person name="Kim K.M."/>
            <person name="Shin Y."/>
            <person name="Jung M."/>
            <person name="Lee S.J."/>
            <person name="Yim H.S."/>
            <person name="Lee J.H."/>
            <person name="Bhattacharya D."/>
            <person name="Yoon H.S."/>
        </authorList>
    </citation>
    <scope>NUCLEOTIDE SEQUENCE [LARGE SCALE GENOMIC DNA]</scope>
    <source>
        <strain evidence="3 4">SKKU-2015</strain>
        <tissue evidence="3">Whole body</tissue>
    </source>
</reference>
<dbReference type="Gene3D" id="3.40.50.410">
    <property type="entry name" value="von Willebrand factor, type A domain"/>
    <property type="match status" value="1"/>
</dbReference>
<protein>
    <recommendedName>
        <fullName evidence="2">VWFA domain-containing protein</fullName>
    </recommendedName>
</protein>